<dbReference type="RefSeq" id="XP_056769479.1">
    <property type="nucleotide sequence ID" value="XM_056905372.1"/>
</dbReference>
<reference evidence="2" key="2">
    <citation type="journal article" date="2023" name="IMA Fungus">
        <title>Comparative genomic study of the Penicillium genus elucidates a diverse pangenome and 15 lateral gene transfer events.</title>
        <authorList>
            <person name="Petersen C."/>
            <person name="Sorensen T."/>
            <person name="Nielsen M.R."/>
            <person name="Sondergaard T.E."/>
            <person name="Sorensen J.L."/>
            <person name="Fitzpatrick D.A."/>
            <person name="Frisvad J.C."/>
            <person name="Nielsen K.L."/>
        </authorList>
    </citation>
    <scope>NUCLEOTIDE SEQUENCE</scope>
    <source>
        <strain evidence="2">IBT 16125</strain>
    </source>
</reference>
<evidence type="ECO:0000256" key="1">
    <source>
        <dbReference type="SAM" id="MobiDB-lite"/>
    </source>
</evidence>
<dbReference type="AlphaFoldDB" id="A0AAD6CC73"/>
<name>A0AAD6CC73_9EURO</name>
<dbReference type="EMBL" id="JAPVEA010000002">
    <property type="protein sequence ID" value="KAJ5460437.1"/>
    <property type="molecule type" value="Genomic_DNA"/>
</dbReference>
<reference evidence="2" key="1">
    <citation type="submission" date="2022-12" db="EMBL/GenBank/DDBJ databases">
        <authorList>
            <person name="Petersen C."/>
        </authorList>
    </citation>
    <scope>NUCLEOTIDE SEQUENCE</scope>
    <source>
        <strain evidence="2">IBT 16125</strain>
    </source>
</reference>
<comment type="caution">
    <text evidence="2">The sequence shown here is derived from an EMBL/GenBank/DDBJ whole genome shotgun (WGS) entry which is preliminary data.</text>
</comment>
<gene>
    <name evidence="2" type="ORF">N7458_001989</name>
</gene>
<dbReference type="Proteomes" id="UP001213681">
    <property type="component" value="Unassembled WGS sequence"/>
</dbReference>
<keyword evidence="3" id="KW-1185">Reference proteome</keyword>
<organism evidence="2 3">
    <name type="scientific">Penicillium daleae</name>
    <dbReference type="NCBI Taxonomy" id="63821"/>
    <lineage>
        <taxon>Eukaryota</taxon>
        <taxon>Fungi</taxon>
        <taxon>Dikarya</taxon>
        <taxon>Ascomycota</taxon>
        <taxon>Pezizomycotina</taxon>
        <taxon>Eurotiomycetes</taxon>
        <taxon>Eurotiomycetidae</taxon>
        <taxon>Eurotiales</taxon>
        <taxon>Aspergillaceae</taxon>
        <taxon>Penicillium</taxon>
    </lineage>
</organism>
<protein>
    <submittedName>
        <fullName evidence="2">Uncharacterized protein</fullName>
    </submittedName>
</protein>
<accession>A0AAD6CC73</accession>
<sequence length="221" mass="25175">MATESKSRSMKPPGLQSRGTASTQLMPGSLVSPPYNSCAWYEKENLSRAQAALHMSNENLACRLAKLKVNAGRLQRELFLLQRHIKEFQCPLFETYEADILTRLIDVVHAHQDKKMMGGTAISSESIAEREIISRAYINASKQVQEETIEKLGLSSQHYQAIRRYEEQVAAYRSPNPFQTEAPFARWLLEKKDILPGKYAFWSKLYPICYGRSVEQSSTIL</sequence>
<evidence type="ECO:0000313" key="3">
    <source>
        <dbReference type="Proteomes" id="UP001213681"/>
    </source>
</evidence>
<proteinExistence type="predicted"/>
<feature type="compositionally biased region" description="Polar residues" evidence="1">
    <location>
        <begin position="17"/>
        <end position="26"/>
    </location>
</feature>
<feature type="region of interest" description="Disordered" evidence="1">
    <location>
        <begin position="1"/>
        <end position="28"/>
    </location>
</feature>
<evidence type="ECO:0000313" key="2">
    <source>
        <dbReference type="EMBL" id="KAJ5460437.1"/>
    </source>
</evidence>
<dbReference type="GeneID" id="81595615"/>